<keyword evidence="11" id="KW-0001">2Fe-2S</keyword>
<evidence type="ECO:0000259" key="12">
    <source>
        <dbReference type="PROSITE" id="PS51085"/>
    </source>
</evidence>
<evidence type="ECO:0000256" key="4">
    <source>
        <dbReference type="ARBA" id="ARBA00022723"/>
    </source>
</evidence>
<dbReference type="InterPro" id="IPR006963">
    <property type="entry name" value="Mopterin_OxRdtase_4Fe-4S_dom"/>
</dbReference>
<proteinExistence type="inferred from homology"/>
<dbReference type="InterPro" id="IPR054351">
    <property type="entry name" value="NADH_UbQ_OxRdtase_ferredoxin"/>
</dbReference>
<dbReference type="GO" id="GO:0016020">
    <property type="term" value="C:membrane"/>
    <property type="evidence" value="ECO:0007669"/>
    <property type="project" value="InterPro"/>
</dbReference>
<keyword evidence="8 11" id="KW-0520">NAD</keyword>
<dbReference type="GO" id="GO:0042773">
    <property type="term" value="P:ATP synthesis coupled electron transport"/>
    <property type="evidence" value="ECO:0007669"/>
    <property type="project" value="InterPro"/>
</dbReference>
<sequence length="784" mass="86818">MATIEIDGKTLEADNGKMIIEVADEAGIHIPRFCYHKKLSVAANCRMCLVEVENGRKPVPACATPITNGMKVFTKSEEAVRSQKAVMEFLLINHPLDCPICDQGGECELQDVSMGFGRDASEYEESKRAVNDENLGPLIATEMTRCIHCTRCVRFGDEVAGLRELGATGRGEDVEIGTYVQHSMTSEVSGNIIDLCPVGALTSKPYRFTARPWELIQHDGIAPHDCLGSNIHIHVRRDELMRVVPKENESINETWLSDRDRFSYLGMKSKARCSKPMIKRDGQWETVDWETALMFAADGLSRVIKQHGPEQVAAFASPSSTLEELYLLQKMMRELGVQNLDYRLQQTDFRDQENLATIPTSSLNYSEIENQESIFLVGCNIHREVPLAGLRVRKAFRNGGTIYALNPVDFDFHFDVAEKLIVAPYDMPLQLALIAQALIKKSSDLPEAAQKLLLGLEPDEVSQRIAAALKKERAAIVTGALCENHPEAALIRTLVALIEMHSGAKCLRLTVGANSAGASLAGMLPHRQAAGKSVDPIGLDVQSALSAKLKAYFLLGAEPSYDFASPAIARQSMLAAEFVVVLTAFQTESLQDYADVILPMAPFTETSGTFINVNRVWQTFKGSMAPHGEARPAWKILRVLGNLLKINGFDYVSTEEILYEIKTKADMMQENRYTLYYPESLPANGNRNLVRVGEWPLYRIDPIVRHAEALQICAAAETACIRVNPNTAERLKLGETATVSQGDIEITLPLKRDHRMPPEVVWVANAMPETVDLGYAFAAINIKR</sequence>
<dbReference type="OrthoDB" id="9810782at2"/>
<evidence type="ECO:0000256" key="6">
    <source>
        <dbReference type="ARBA" id="ARBA00023004"/>
    </source>
</evidence>
<keyword evidence="7 11" id="KW-0411">Iron-sulfur</keyword>
<protein>
    <recommendedName>
        <fullName evidence="11">NADH-quinone oxidoreductase</fullName>
        <ecNumber evidence="11">7.1.1.-</ecNumber>
    </recommendedName>
</protein>
<dbReference type="InterPro" id="IPR036010">
    <property type="entry name" value="2Fe-2S_ferredoxin-like_sf"/>
</dbReference>
<keyword evidence="4 11" id="KW-0479">Metal-binding</keyword>
<dbReference type="Pfam" id="PF22117">
    <property type="entry name" value="Fer4_Nqo3"/>
    <property type="match status" value="1"/>
</dbReference>
<feature type="domain" description="2Fe-2S ferredoxin-type" evidence="12">
    <location>
        <begin position="1"/>
        <end position="78"/>
    </location>
</feature>
<dbReference type="Gene3D" id="3.30.70.20">
    <property type="match status" value="1"/>
</dbReference>
<dbReference type="PROSITE" id="PS51085">
    <property type="entry name" value="2FE2S_FER_2"/>
    <property type="match status" value="1"/>
</dbReference>
<dbReference type="GO" id="GO:0051537">
    <property type="term" value="F:2 iron, 2 sulfur cluster binding"/>
    <property type="evidence" value="ECO:0007669"/>
    <property type="project" value="UniProtKB-UniRule"/>
</dbReference>
<dbReference type="Pfam" id="PF22151">
    <property type="entry name" value="Fer4_NDSU1"/>
    <property type="match status" value="1"/>
</dbReference>
<comment type="catalytic activity">
    <reaction evidence="10 11">
        <text>a quinone + NADH + 5 H(+)(in) = a quinol + NAD(+) + 4 H(+)(out)</text>
        <dbReference type="Rhea" id="RHEA:57888"/>
        <dbReference type="ChEBI" id="CHEBI:15378"/>
        <dbReference type="ChEBI" id="CHEBI:24646"/>
        <dbReference type="ChEBI" id="CHEBI:57540"/>
        <dbReference type="ChEBI" id="CHEBI:57945"/>
        <dbReference type="ChEBI" id="CHEBI:132124"/>
    </reaction>
</comment>
<dbReference type="NCBIfam" id="TIGR01973">
    <property type="entry name" value="NuoG"/>
    <property type="match status" value="1"/>
</dbReference>
<dbReference type="Gene3D" id="3.10.20.740">
    <property type="match status" value="1"/>
</dbReference>
<dbReference type="RefSeq" id="WP_131776531.1">
    <property type="nucleotide sequence ID" value="NZ_BMOB01000004.1"/>
</dbReference>
<dbReference type="InterPro" id="IPR050123">
    <property type="entry name" value="Prok_molybdopt-oxidoreductase"/>
</dbReference>
<comment type="caution">
    <text evidence="15">The sequence shown here is derived from an EMBL/GenBank/DDBJ whole genome shotgun (WGS) entry which is preliminary data.</text>
</comment>
<evidence type="ECO:0000259" key="13">
    <source>
        <dbReference type="PROSITE" id="PS51669"/>
    </source>
</evidence>
<dbReference type="PANTHER" id="PTHR43105">
    <property type="entry name" value="RESPIRATORY NITRATE REDUCTASE"/>
    <property type="match status" value="1"/>
</dbReference>
<dbReference type="PROSITE" id="PS51839">
    <property type="entry name" value="4FE4S_HC3"/>
    <property type="match status" value="1"/>
</dbReference>
<dbReference type="Gene3D" id="3.40.228.10">
    <property type="entry name" value="Dimethylsulfoxide Reductase, domain 2"/>
    <property type="match status" value="1"/>
</dbReference>
<feature type="domain" description="4Fe-4S Mo/W bis-MGD-type" evidence="13">
    <location>
        <begin position="215"/>
        <end position="271"/>
    </location>
</feature>
<dbReference type="SUPFAM" id="SSF54292">
    <property type="entry name" value="2Fe-2S ferredoxin-like"/>
    <property type="match status" value="1"/>
</dbReference>
<evidence type="ECO:0000256" key="10">
    <source>
        <dbReference type="ARBA" id="ARBA00047712"/>
    </source>
</evidence>
<dbReference type="PROSITE" id="PS00641">
    <property type="entry name" value="COMPLEX1_75K_1"/>
    <property type="match status" value="1"/>
</dbReference>
<gene>
    <name evidence="15" type="primary">nuoG</name>
    <name evidence="15" type="ORF">GCM10007966_11090</name>
</gene>
<evidence type="ECO:0000256" key="1">
    <source>
        <dbReference type="ARBA" id="ARBA00001966"/>
    </source>
</evidence>
<comment type="cofactor">
    <cofactor evidence="1 11">
        <name>[4Fe-4S] cluster</name>
        <dbReference type="ChEBI" id="CHEBI:49883"/>
    </cofactor>
</comment>
<dbReference type="GO" id="GO:0008137">
    <property type="term" value="F:NADH dehydrogenase (ubiquinone) activity"/>
    <property type="evidence" value="ECO:0007669"/>
    <property type="project" value="UniProtKB-UniRule"/>
</dbReference>
<dbReference type="PROSITE" id="PS51669">
    <property type="entry name" value="4FE4S_MOW_BIS_MGD"/>
    <property type="match status" value="1"/>
</dbReference>
<evidence type="ECO:0000256" key="9">
    <source>
        <dbReference type="ARBA" id="ARBA00026021"/>
    </source>
</evidence>
<dbReference type="Pfam" id="PF10588">
    <property type="entry name" value="NADH-G_4Fe-4S_3"/>
    <property type="match status" value="1"/>
</dbReference>
<dbReference type="SMART" id="SM00929">
    <property type="entry name" value="NADH-G_4Fe-4S_3"/>
    <property type="match status" value="1"/>
</dbReference>
<dbReference type="Gene3D" id="3.40.50.740">
    <property type="match status" value="2"/>
</dbReference>
<dbReference type="Proteomes" id="UP000630149">
    <property type="component" value="Unassembled WGS sequence"/>
</dbReference>
<dbReference type="PROSITE" id="PS00643">
    <property type="entry name" value="COMPLEX1_75K_3"/>
    <property type="match status" value="1"/>
</dbReference>
<evidence type="ECO:0000313" key="16">
    <source>
        <dbReference type="Proteomes" id="UP000630149"/>
    </source>
</evidence>
<comment type="cofactor">
    <cofactor evidence="11">
        <name>[2Fe-2S] cluster</name>
        <dbReference type="ChEBI" id="CHEBI:190135"/>
    </cofactor>
    <text evidence="11">Binds 1 [2Fe-2S] cluster per subunit.</text>
</comment>
<evidence type="ECO:0000256" key="2">
    <source>
        <dbReference type="ARBA" id="ARBA00005404"/>
    </source>
</evidence>
<dbReference type="Pfam" id="PF13510">
    <property type="entry name" value="Fer2_4"/>
    <property type="match status" value="1"/>
</dbReference>
<dbReference type="CDD" id="cd00207">
    <property type="entry name" value="fer2"/>
    <property type="match status" value="1"/>
</dbReference>
<accession>A0A917NCK3</accession>
<dbReference type="FunFam" id="3.10.20.740:FF:000001">
    <property type="entry name" value="NADH-quinone oxidoreductase subunit G"/>
    <property type="match status" value="1"/>
</dbReference>
<feature type="domain" description="4Fe-4S His(Cys)3-ligated-type" evidence="14">
    <location>
        <begin position="78"/>
        <end position="117"/>
    </location>
</feature>
<dbReference type="EMBL" id="BMOB01000004">
    <property type="protein sequence ID" value="GGI84224.1"/>
    <property type="molecule type" value="Genomic_DNA"/>
</dbReference>
<keyword evidence="6 11" id="KW-0408">Iron</keyword>
<dbReference type="FunFam" id="3.30.70.20:FF:000002">
    <property type="entry name" value="NADH-ubiquinone oxidoreductase 75 kDa subunit"/>
    <property type="match status" value="1"/>
</dbReference>
<dbReference type="EC" id="7.1.1.-" evidence="11"/>
<dbReference type="InterPro" id="IPR006656">
    <property type="entry name" value="Mopterin_OxRdtase"/>
</dbReference>
<dbReference type="InterPro" id="IPR019574">
    <property type="entry name" value="NADH_UbQ_OxRdtase_Gsu_4Fe4S-bd"/>
</dbReference>
<organism evidence="15 16">
    <name type="scientific">Legionella impletisoli</name>
    <dbReference type="NCBI Taxonomy" id="343510"/>
    <lineage>
        <taxon>Bacteria</taxon>
        <taxon>Pseudomonadati</taxon>
        <taxon>Pseudomonadota</taxon>
        <taxon>Gammaproteobacteria</taxon>
        <taxon>Legionellales</taxon>
        <taxon>Legionellaceae</taxon>
        <taxon>Legionella</taxon>
    </lineage>
</organism>
<evidence type="ECO:0000313" key="15">
    <source>
        <dbReference type="EMBL" id="GGI84224.1"/>
    </source>
</evidence>
<dbReference type="SUPFAM" id="SSF53706">
    <property type="entry name" value="Formate dehydrogenase/DMSO reductase, domains 1-3"/>
    <property type="match status" value="1"/>
</dbReference>
<keyword evidence="16" id="KW-1185">Reference proteome</keyword>
<comment type="subunit">
    <text evidence="9">Composed of 13 different subunits. Subunits NuoCD, E, F, and G constitute the peripheral sector of the complex.</text>
</comment>
<reference evidence="15" key="1">
    <citation type="journal article" date="2014" name="Int. J. Syst. Evol. Microbiol.">
        <title>Complete genome sequence of Corynebacterium casei LMG S-19264T (=DSM 44701T), isolated from a smear-ripened cheese.</title>
        <authorList>
            <consortium name="US DOE Joint Genome Institute (JGI-PGF)"/>
            <person name="Walter F."/>
            <person name="Albersmeier A."/>
            <person name="Kalinowski J."/>
            <person name="Ruckert C."/>
        </authorList>
    </citation>
    <scope>NUCLEOTIDE SEQUENCE</scope>
    <source>
        <strain evidence="15">JCM 13919</strain>
    </source>
</reference>
<evidence type="ECO:0000256" key="7">
    <source>
        <dbReference type="ARBA" id="ARBA00023014"/>
    </source>
</evidence>
<evidence type="ECO:0000256" key="11">
    <source>
        <dbReference type="RuleBase" id="RU003525"/>
    </source>
</evidence>
<dbReference type="InterPro" id="IPR010228">
    <property type="entry name" value="NADH_UbQ_OxRdtase_Gsu"/>
</dbReference>
<keyword evidence="11" id="KW-0874">Quinone</keyword>
<evidence type="ECO:0000256" key="8">
    <source>
        <dbReference type="ARBA" id="ARBA00023027"/>
    </source>
</evidence>
<reference evidence="15" key="2">
    <citation type="submission" date="2020-09" db="EMBL/GenBank/DDBJ databases">
        <authorList>
            <person name="Sun Q."/>
            <person name="Ohkuma M."/>
        </authorList>
    </citation>
    <scope>NUCLEOTIDE SEQUENCE</scope>
    <source>
        <strain evidence="15">JCM 13919</strain>
    </source>
</reference>
<dbReference type="SUPFAM" id="SSF54862">
    <property type="entry name" value="4Fe-4S ferredoxins"/>
    <property type="match status" value="1"/>
</dbReference>
<evidence type="ECO:0000259" key="14">
    <source>
        <dbReference type="PROSITE" id="PS51839"/>
    </source>
</evidence>
<evidence type="ECO:0000256" key="3">
    <source>
        <dbReference type="ARBA" id="ARBA00022485"/>
    </source>
</evidence>
<dbReference type="Pfam" id="PF00384">
    <property type="entry name" value="Molybdopterin"/>
    <property type="match status" value="1"/>
</dbReference>
<dbReference type="PANTHER" id="PTHR43105:SF13">
    <property type="entry name" value="NADH-UBIQUINONE OXIDOREDUCTASE 75 KDA SUBUNIT, MITOCHONDRIAL"/>
    <property type="match status" value="1"/>
</dbReference>
<dbReference type="InterPro" id="IPR001041">
    <property type="entry name" value="2Fe-2S_ferredoxin-type"/>
</dbReference>
<comment type="similarity">
    <text evidence="2 11">Belongs to the complex I 75 kDa subunit family.</text>
</comment>
<dbReference type="GO" id="GO:0046872">
    <property type="term" value="F:metal ion binding"/>
    <property type="evidence" value="ECO:0007669"/>
    <property type="project" value="UniProtKB-UniRule"/>
</dbReference>
<name>A0A917NCK3_9GAMM</name>
<dbReference type="GO" id="GO:0051539">
    <property type="term" value="F:4 iron, 4 sulfur cluster binding"/>
    <property type="evidence" value="ECO:0007669"/>
    <property type="project" value="UniProtKB-KW"/>
</dbReference>
<keyword evidence="3 11" id="KW-0004">4Fe-4S</keyword>
<dbReference type="CDD" id="cd02772">
    <property type="entry name" value="MopB_NDH-1_NuoG2"/>
    <property type="match status" value="1"/>
</dbReference>
<dbReference type="AlphaFoldDB" id="A0A917NCK3"/>
<evidence type="ECO:0000256" key="5">
    <source>
        <dbReference type="ARBA" id="ARBA00022967"/>
    </source>
</evidence>
<dbReference type="GO" id="GO:0016651">
    <property type="term" value="F:oxidoreductase activity, acting on NAD(P)H"/>
    <property type="evidence" value="ECO:0007669"/>
    <property type="project" value="InterPro"/>
</dbReference>
<dbReference type="GO" id="GO:0048038">
    <property type="term" value="F:quinone binding"/>
    <property type="evidence" value="ECO:0007669"/>
    <property type="project" value="UniProtKB-UniRule"/>
</dbReference>
<dbReference type="InterPro" id="IPR000283">
    <property type="entry name" value="NADH_UbQ_OxRdtase_75kDa_su_CS"/>
</dbReference>
<comment type="function">
    <text evidence="11">NDH-1 shuttles electrons from NADH, via FMN and iron-sulfur (Fe-S) centers, to quinones in the respiratory chain. Couples the redox reaction to proton translocation (for every two electrons transferred, four hydrogen ions are translocated across the cytoplasmic membrane), and thus conserves the redox energy in a proton gradient.</text>
</comment>
<keyword evidence="5 11" id="KW-1278">Translocase</keyword>
<dbReference type="PROSITE" id="PS00642">
    <property type="entry name" value="COMPLEX1_75K_2"/>
    <property type="match status" value="1"/>
</dbReference>